<evidence type="ECO:0000313" key="4">
    <source>
        <dbReference type="Proteomes" id="UP000198847"/>
    </source>
</evidence>
<dbReference type="EMBL" id="FODY01000030">
    <property type="protein sequence ID" value="SEP43472.1"/>
    <property type="molecule type" value="Genomic_DNA"/>
</dbReference>
<dbReference type="PROSITE" id="PS51671">
    <property type="entry name" value="ACT"/>
    <property type="match status" value="1"/>
</dbReference>
<dbReference type="InterPro" id="IPR002912">
    <property type="entry name" value="ACT_dom"/>
</dbReference>
<dbReference type="Pfam" id="PF13740">
    <property type="entry name" value="ACT_6"/>
    <property type="match status" value="1"/>
</dbReference>
<keyword evidence="4" id="KW-1185">Reference proteome</keyword>
<dbReference type="Proteomes" id="UP000198847">
    <property type="component" value="Unassembled WGS sequence"/>
</dbReference>
<dbReference type="PANTHER" id="PTHR34875:SF6">
    <property type="entry name" value="UPF0237 PROTEIN MJ1558"/>
    <property type="match status" value="1"/>
</dbReference>
<evidence type="ECO:0000259" key="2">
    <source>
        <dbReference type="PROSITE" id="PS51671"/>
    </source>
</evidence>
<dbReference type="PANTHER" id="PTHR34875">
    <property type="entry name" value="UPF0237 PROTEIN MJ1558"/>
    <property type="match status" value="1"/>
</dbReference>
<proteinExistence type="inferred from homology"/>
<dbReference type="STRING" id="112903.SAMN04490178_13021"/>
<evidence type="ECO:0000256" key="1">
    <source>
        <dbReference type="HAMAP-Rule" id="MF_01054"/>
    </source>
</evidence>
<dbReference type="HAMAP" id="MF_01054">
    <property type="entry name" value="UPF0237"/>
    <property type="match status" value="1"/>
</dbReference>
<sequence>MMKVVVTIVGEDRVGIIAMVSDILAKSQVNILNINQNIVDGFFNMVMIVDMANSTIRLTELQQVLKKKGEEINLEIKAQHEDIFRIMHRV</sequence>
<reference evidence="3 4" key="1">
    <citation type="submission" date="2016-10" db="EMBL/GenBank/DDBJ databases">
        <authorList>
            <person name="de Groot N.N."/>
        </authorList>
    </citation>
    <scope>NUCLEOTIDE SEQUENCE [LARGE SCALE GENOMIC DNA]</scope>
    <source>
        <strain evidence="3 4">DSM 13305</strain>
    </source>
</reference>
<evidence type="ECO:0000313" key="3">
    <source>
        <dbReference type="EMBL" id="SEP43472.1"/>
    </source>
</evidence>
<comment type="similarity">
    <text evidence="1">Belongs to the UPF0237 family.</text>
</comment>
<dbReference type="AlphaFoldDB" id="A0A1H8XUP2"/>
<dbReference type="NCBIfam" id="NF001220">
    <property type="entry name" value="PRK00194.1"/>
    <property type="match status" value="1"/>
</dbReference>
<dbReference type="InterPro" id="IPR045865">
    <property type="entry name" value="ACT-like_dom_sf"/>
</dbReference>
<name>A0A1H8XUP2_9FIRM</name>
<protein>
    <recommendedName>
        <fullName evidence="1">UPF0237 protein SAMN04490178_13021</fullName>
    </recommendedName>
</protein>
<organism evidence="3 4">
    <name type="scientific">Propionispora vibrioides</name>
    <dbReference type="NCBI Taxonomy" id="112903"/>
    <lineage>
        <taxon>Bacteria</taxon>
        <taxon>Bacillati</taxon>
        <taxon>Bacillota</taxon>
        <taxon>Negativicutes</taxon>
        <taxon>Selenomonadales</taxon>
        <taxon>Sporomusaceae</taxon>
        <taxon>Propionispora</taxon>
    </lineage>
</organism>
<dbReference type="CDD" id="cd04872">
    <property type="entry name" value="ACT_1ZPV"/>
    <property type="match status" value="1"/>
</dbReference>
<dbReference type="InterPro" id="IPR022986">
    <property type="entry name" value="UPF0237_ACT"/>
</dbReference>
<gene>
    <name evidence="3" type="ORF">SAMN04490178_13021</name>
</gene>
<feature type="domain" description="ACT" evidence="2">
    <location>
        <begin position="5"/>
        <end position="79"/>
    </location>
</feature>
<accession>A0A1H8XUP2</accession>
<dbReference type="SUPFAM" id="SSF55021">
    <property type="entry name" value="ACT-like"/>
    <property type="match status" value="1"/>
</dbReference>
<dbReference type="InterPro" id="IPR050990">
    <property type="entry name" value="UPF0237/GcvR_regulator"/>
</dbReference>
<dbReference type="Gene3D" id="3.30.70.260">
    <property type="match status" value="1"/>
</dbReference>